<comment type="similarity">
    <text evidence="2 9">Belongs to the purine nucleoside phosphorylase YfiH/LACC1 family.</text>
</comment>
<evidence type="ECO:0000256" key="9">
    <source>
        <dbReference type="RuleBase" id="RU361274"/>
    </source>
</evidence>
<dbReference type="GO" id="GO:0005507">
    <property type="term" value="F:copper ion binding"/>
    <property type="evidence" value="ECO:0007669"/>
    <property type="project" value="TreeGrafter"/>
</dbReference>
<protein>
    <recommendedName>
        <fullName evidence="9">Purine nucleoside phosphorylase</fullName>
    </recommendedName>
</protein>
<evidence type="ECO:0000313" key="11">
    <source>
        <dbReference type="Proteomes" id="UP000604381"/>
    </source>
</evidence>
<proteinExistence type="inferred from homology"/>
<dbReference type="Proteomes" id="UP000604381">
    <property type="component" value="Unassembled WGS sequence"/>
</dbReference>
<name>A0A930UF46_9GAMM</name>
<evidence type="ECO:0000256" key="6">
    <source>
        <dbReference type="ARBA" id="ARBA00047989"/>
    </source>
</evidence>
<dbReference type="AlphaFoldDB" id="A0A930UF46"/>
<evidence type="ECO:0000256" key="5">
    <source>
        <dbReference type="ARBA" id="ARBA00022833"/>
    </source>
</evidence>
<dbReference type="NCBIfam" id="TIGR00726">
    <property type="entry name" value="peptidoglycan editing factor PgeF"/>
    <property type="match status" value="1"/>
</dbReference>
<comment type="catalytic activity">
    <reaction evidence="6">
        <text>adenosine + H2O + H(+) = inosine + NH4(+)</text>
        <dbReference type="Rhea" id="RHEA:24408"/>
        <dbReference type="ChEBI" id="CHEBI:15377"/>
        <dbReference type="ChEBI" id="CHEBI:15378"/>
        <dbReference type="ChEBI" id="CHEBI:16335"/>
        <dbReference type="ChEBI" id="CHEBI:17596"/>
        <dbReference type="ChEBI" id="CHEBI:28938"/>
        <dbReference type="EC" id="3.5.4.4"/>
    </reaction>
    <physiologicalReaction direction="left-to-right" evidence="6">
        <dbReference type="Rhea" id="RHEA:24409"/>
    </physiologicalReaction>
</comment>
<dbReference type="EMBL" id="JADHEI010000009">
    <property type="protein sequence ID" value="MBF2734523.1"/>
    <property type="molecule type" value="Genomic_DNA"/>
</dbReference>
<evidence type="ECO:0000256" key="4">
    <source>
        <dbReference type="ARBA" id="ARBA00022723"/>
    </source>
</evidence>
<dbReference type="InterPro" id="IPR011324">
    <property type="entry name" value="Cytotoxic_necrot_fac-like_cat"/>
</dbReference>
<evidence type="ECO:0000256" key="2">
    <source>
        <dbReference type="ARBA" id="ARBA00007353"/>
    </source>
</evidence>
<accession>A0A930UF46</accession>
<dbReference type="InterPro" id="IPR003730">
    <property type="entry name" value="Cu_polyphenol_OxRdtase"/>
</dbReference>
<dbReference type="Pfam" id="PF02578">
    <property type="entry name" value="Cu-oxidase_4"/>
    <property type="match status" value="1"/>
</dbReference>
<evidence type="ECO:0000256" key="7">
    <source>
        <dbReference type="ARBA" id="ARBA00048968"/>
    </source>
</evidence>
<dbReference type="GO" id="GO:0017061">
    <property type="term" value="F:S-methyl-5-thioadenosine phosphorylase activity"/>
    <property type="evidence" value="ECO:0007669"/>
    <property type="project" value="UniProtKB-EC"/>
</dbReference>
<evidence type="ECO:0000256" key="8">
    <source>
        <dbReference type="ARBA" id="ARBA00049893"/>
    </source>
</evidence>
<keyword evidence="5" id="KW-0862">Zinc</keyword>
<keyword evidence="4" id="KW-0479">Metal-binding</keyword>
<evidence type="ECO:0000313" key="10">
    <source>
        <dbReference type="EMBL" id="MBF2734523.1"/>
    </source>
</evidence>
<dbReference type="PANTHER" id="PTHR30616">
    <property type="entry name" value="UNCHARACTERIZED PROTEIN YFIH"/>
    <property type="match status" value="1"/>
</dbReference>
<dbReference type="InterPro" id="IPR038371">
    <property type="entry name" value="Cu_polyphenol_OxRdtase_sf"/>
</dbReference>
<comment type="catalytic activity">
    <reaction evidence="1">
        <text>inosine + phosphate = alpha-D-ribose 1-phosphate + hypoxanthine</text>
        <dbReference type="Rhea" id="RHEA:27646"/>
        <dbReference type="ChEBI" id="CHEBI:17368"/>
        <dbReference type="ChEBI" id="CHEBI:17596"/>
        <dbReference type="ChEBI" id="CHEBI:43474"/>
        <dbReference type="ChEBI" id="CHEBI:57720"/>
        <dbReference type="EC" id="2.4.2.1"/>
    </reaction>
    <physiologicalReaction direction="left-to-right" evidence="1">
        <dbReference type="Rhea" id="RHEA:27647"/>
    </physiologicalReaction>
</comment>
<dbReference type="CDD" id="cd16833">
    <property type="entry name" value="YfiH"/>
    <property type="match status" value="1"/>
</dbReference>
<sequence>MWGFELRKPAWEPPPGVEARLSTRAGGVSDGRYGSCNLAEHVGDDAGAVGENRMRFAAALPGEPAVAWIRQEHGAEVLEAAAKLTGQEEPACDGIWTARPGQACVVLTADCVPLLLAAADGSQVAAVHAGWRGLAAGIVAKACAAFGGKEIAAYIGPCISAANYVVKEDVHERLRAAGGEDGLRRDDAGWHADLTAIARGQLRAAGVERIAVEGVCTFGTPRDFYSARRDGQASGRFATAVWRTA</sequence>
<reference evidence="10" key="1">
    <citation type="submission" date="2020-10" db="EMBL/GenBank/DDBJ databases">
        <title>An improved Amphimedon queenslandica hologenome assembly reveals how three proteobacterial symbionts can extend the metabolic phenotypic of their marine sponge host.</title>
        <authorList>
            <person name="Degnan B."/>
            <person name="Degnan S."/>
            <person name="Xiang X."/>
        </authorList>
    </citation>
    <scope>NUCLEOTIDE SEQUENCE</scope>
    <source>
        <strain evidence="10">AqS2</strain>
    </source>
</reference>
<dbReference type="SUPFAM" id="SSF64438">
    <property type="entry name" value="CNF1/YfiH-like putative cysteine hydrolases"/>
    <property type="match status" value="1"/>
</dbReference>
<evidence type="ECO:0000256" key="3">
    <source>
        <dbReference type="ARBA" id="ARBA00022679"/>
    </source>
</evidence>
<comment type="catalytic activity">
    <reaction evidence="8">
        <text>S-methyl-5'-thioadenosine + phosphate = 5-(methylsulfanyl)-alpha-D-ribose 1-phosphate + adenine</text>
        <dbReference type="Rhea" id="RHEA:11852"/>
        <dbReference type="ChEBI" id="CHEBI:16708"/>
        <dbReference type="ChEBI" id="CHEBI:17509"/>
        <dbReference type="ChEBI" id="CHEBI:43474"/>
        <dbReference type="ChEBI" id="CHEBI:58533"/>
        <dbReference type="EC" id="2.4.2.28"/>
    </reaction>
    <physiologicalReaction direction="left-to-right" evidence="8">
        <dbReference type="Rhea" id="RHEA:11853"/>
    </physiologicalReaction>
</comment>
<keyword evidence="3" id="KW-0808">Transferase</keyword>
<gene>
    <name evidence="10" type="primary">pgeF</name>
    <name evidence="10" type="ORF">ISN26_00240</name>
</gene>
<keyword evidence="11" id="KW-1185">Reference proteome</keyword>
<comment type="catalytic activity">
    <reaction evidence="7">
        <text>adenosine + phosphate = alpha-D-ribose 1-phosphate + adenine</text>
        <dbReference type="Rhea" id="RHEA:27642"/>
        <dbReference type="ChEBI" id="CHEBI:16335"/>
        <dbReference type="ChEBI" id="CHEBI:16708"/>
        <dbReference type="ChEBI" id="CHEBI:43474"/>
        <dbReference type="ChEBI" id="CHEBI:57720"/>
        <dbReference type="EC" id="2.4.2.1"/>
    </reaction>
    <physiologicalReaction direction="left-to-right" evidence="7">
        <dbReference type="Rhea" id="RHEA:27643"/>
    </physiologicalReaction>
</comment>
<organism evidence="10 11">
    <name type="scientific">Candidatus Amphirhobacter heronislandensis</name>
    <dbReference type="NCBI Taxonomy" id="1732024"/>
    <lineage>
        <taxon>Bacteria</taxon>
        <taxon>Pseudomonadati</taxon>
        <taxon>Pseudomonadota</taxon>
        <taxon>Gammaproteobacteria</taxon>
        <taxon>Candidatus Tethybacterales</taxon>
        <taxon>Candidatus Tethybacteraceae</taxon>
        <taxon>Candidatus Amphirhobacter</taxon>
    </lineage>
</organism>
<dbReference type="PANTHER" id="PTHR30616:SF3">
    <property type="entry name" value="PURINE NUCLEOSIDE PHOSPHORYLASE"/>
    <property type="match status" value="1"/>
</dbReference>
<comment type="caution">
    <text evidence="10">The sequence shown here is derived from an EMBL/GenBank/DDBJ whole genome shotgun (WGS) entry which is preliminary data.</text>
</comment>
<evidence type="ECO:0000256" key="1">
    <source>
        <dbReference type="ARBA" id="ARBA00000553"/>
    </source>
</evidence>
<dbReference type="Gene3D" id="3.60.140.10">
    <property type="entry name" value="CNF1/YfiH-like putative cysteine hydrolases"/>
    <property type="match status" value="1"/>
</dbReference>